<evidence type="ECO:0000259" key="5">
    <source>
        <dbReference type="Pfam" id="PF00591"/>
    </source>
</evidence>
<protein>
    <submittedName>
        <fullName evidence="7">Anthranilate phosphoribosyltransferase</fullName>
    </submittedName>
</protein>
<dbReference type="PANTHER" id="PTHR43285">
    <property type="entry name" value="ANTHRANILATE PHOSPHORIBOSYLTRANSFERASE"/>
    <property type="match status" value="1"/>
</dbReference>
<evidence type="ECO:0000256" key="1">
    <source>
        <dbReference type="ARBA" id="ARBA00022676"/>
    </source>
</evidence>
<feature type="domain" description="Glycosyl transferase family 3 N-terminal" evidence="6">
    <location>
        <begin position="3"/>
        <end position="65"/>
    </location>
</feature>
<dbReference type="PANTHER" id="PTHR43285:SF2">
    <property type="entry name" value="ANTHRANILATE PHOSPHORIBOSYLTRANSFERASE"/>
    <property type="match status" value="1"/>
</dbReference>
<dbReference type="AlphaFoldDB" id="A0A1I4MFY0"/>
<dbReference type="SUPFAM" id="SSF47648">
    <property type="entry name" value="Nucleoside phosphorylase/phosphoribosyltransferase N-terminal domain"/>
    <property type="match status" value="1"/>
</dbReference>
<name>A0A1I4MFY0_9BACI</name>
<keyword evidence="3" id="KW-0822">Tryptophan biosynthesis</keyword>
<evidence type="ECO:0000256" key="2">
    <source>
        <dbReference type="ARBA" id="ARBA00022679"/>
    </source>
</evidence>
<dbReference type="InterPro" id="IPR036320">
    <property type="entry name" value="Glycosyl_Trfase_fam3_N_dom_sf"/>
</dbReference>
<keyword evidence="8" id="KW-1185">Reference proteome</keyword>
<keyword evidence="4" id="KW-0057">Aromatic amino acid biosynthesis</keyword>
<dbReference type="OrthoDB" id="9926at2"/>
<dbReference type="STRING" id="334253.SAMN04487943_106235"/>
<dbReference type="InterPro" id="IPR035902">
    <property type="entry name" value="Nuc_phospho_transferase"/>
</dbReference>
<sequence length="349" mass="39522">MQQWLKEVARGKKGAKDLDYQQTMQLAESICSGEATTAQIAAYLVAERIKTETHEELLAFIHTLQRYTERLELPSETQEKTIDFAGPYNGRHSFAATIPVSLLLADYGVPVFLSASETLPPKYGTSLKSIFSELDVAVDNDRDATTKKMMDINVAFADTEQYSPSLAKLRSIRKDIGVRTLFNTVEKLINISQAKNVMLGAFHRTAINKLEGVFKQLDYNHVYIVQGLEGSEDVPVHRNSFVFDWTPAGLDSFIVRPKDYGVEYKEFDKSVKLSANEQAAIIHSILSGEEKSEHQYYYYQILLNAGLRYYLFKITDSIEEGIEIATEQIKSGRALRKLHDIQKDKCEVK</sequence>
<dbReference type="GO" id="GO:0005829">
    <property type="term" value="C:cytosol"/>
    <property type="evidence" value="ECO:0007669"/>
    <property type="project" value="TreeGrafter"/>
</dbReference>
<evidence type="ECO:0000313" key="7">
    <source>
        <dbReference type="EMBL" id="SFM02168.1"/>
    </source>
</evidence>
<evidence type="ECO:0000259" key="6">
    <source>
        <dbReference type="Pfam" id="PF02885"/>
    </source>
</evidence>
<dbReference type="Proteomes" id="UP000198565">
    <property type="component" value="Unassembled WGS sequence"/>
</dbReference>
<accession>A0A1I4MFY0</accession>
<dbReference type="EMBL" id="FOTR01000006">
    <property type="protein sequence ID" value="SFM02168.1"/>
    <property type="molecule type" value="Genomic_DNA"/>
</dbReference>
<dbReference type="Gene3D" id="3.40.1030.10">
    <property type="entry name" value="Nucleoside phosphorylase/phosphoribosyltransferase catalytic domain"/>
    <property type="match status" value="1"/>
</dbReference>
<keyword evidence="3" id="KW-0028">Amino-acid biosynthesis</keyword>
<dbReference type="SUPFAM" id="SSF52418">
    <property type="entry name" value="Nucleoside phosphorylase/phosphoribosyltransferase catalytic domain"/>
    <property type="match status" value="1"/>
</dbReference>
<dbReference type="InterPro" id="IPR005940">
    <property type="entry name" value="Anthranilate_Pribosyl_Tfrase"/>
</dbReference>
<dbReference type="InterPro" id="IPR000312">
    <property type="entry name" value="Glycosyl_Trfase_fam3"/>
</dbReference>
<dbReference type="Pfam" id="PF00591">
    <property type="entry name" value="Glycos_transf_3"/>
    <property type="match status" value="1"/>
</dbReference>
<dbReference type="Gene3D" id="1.20.970.10">
    <property type="entry name" value="Transferase, Pyrimidine Nucleoside Phosphorylase, Chain C"/>
    <property type="match status" value="1"/>
</dbReference>
<evidence type="ECO:0000256" key="4">
    <source>
        <dbReference type="ARBA" id="ARBA00023141"/>
    </source>
</evidence>
<evidence type="ECO:0000313" key="8">
    <source>
        <dbReference type="Proteomes" id="UP000198565"/>
    </source>
</evidence>
<dbReference type="InterPro" id="IPR017459">
    <property type="entry name" value="Glycosyl_Trfase_fam3_N_dom"/>
</dbReference>
<dbReference type="GO" id="GO:0004048">
    <property type="term" value="F:anthranilate phosphoribosyltransferase activity"/>
    <property type="evidence" value="ECO:0007669"/>
    <property type="project" value="InterPro"/>
</dbReference>
<gene>
    <name evidence="7" type="ORF">SAMN04487943_106235</name>
</gene>
<feature type="domain" description="Glycosyl transferase family 3" evidence="5">
    <location>
        <begin position="91"/>
        <end position="335"/>
    </location>
</feature>
<dbReference type="Pfam" id="PF02885">
    <property type="entry name" value="Glycos_trans_3N"/>
    <property type="match status" value="1"/>
</dbReference>
<proteinExistence type="predicted"/>
<dbReference type="RefSeq" id="WP_091484049.1">
    <property type="nucleotide sequence ID" value="NZ_FOTR01000006.1"/>
</dbReference>
<organism evidence="7 8">
    <name type="scientific">Gracilibacillus orientalis</name>
    <dbReference type="NCBI Taxonomy" id="334253"/>
    <lineage>
        <taxon>Bacteria</taxon>
        <taxon>Bacillati</taxon>
        <taxon>Bacillota</taxon>
        <taxon>Bacilli</taxon>
        <taxon>Bacillales</taxon>
        <taxon>Bacillaceae</taxon>
        <taxon>Gracilibacillus</taxon>
    </lineage>
</organism>
<reference evidence="8" key="1">
    <citation type="submission" date="2016-10" db="EMBL/GenBank/DDBJ databases">
        <authorList>
            <person name="Varghese N."/>
            <person name="Submissions S."/>
        </authorList>
    </citation>
    <scope>NUCLEOTIDE SEQUENCE [LARGE SCALE GENOMIC DNA]</scope>
    <source>
        <strain evidence="8">CGMCC 1.4250</strain>
    </source>
</reference>
<evidence type="ECO:0000256" key="3">
    <source>
        <dbReference type="ARBA" id="ARBA00022822"/>
    </source>
</evidence>
<keyword evidence="2 7" id="KW-0808">Transferase</keyword>
<keyword evidence="1 7" id="KW-0328">Glycosyltransferase</keyword>
<dbReference type="GO" id="GO:0000162">
    <property type="term" value="P:L-tryptophan biosynthetic process"/>
    <property type="evidence" value="ECO:0007669"/>
    <property type="project" value="UniProtKB-KW"/>
</dbReference>